<dbReference type="RefSeq" id="WP_241551343.1">
    <property type="nucleotide sequence ID" value="NZ_JANCNS010000002.1"/>
</dbReference>
<protein>
    <submittedName>
        <fullName evidence="1">DUF4138 domain-containing protein</fullName>
    </submittedName>
</protein>
<evidence type="ECO:0000313" key="1">
    <source>
        <dbReference type="EMBL" id="MCP9200580.1"/>
    </source>
</evidence>
<sequence>MKNLIIILSILSAVPFGNLNAQKNLSRLSKTIILDTIYANDTKNVALFFPDPIKQGVTGSENFVFTYNREKEQYFGLLQATPGEDSNLLIINTNGSVFSYIVRYKQQLNKLNYFVSRTQSIGNEKPVLKESKPKDSFGNQTEKSDLYYNRFSEFLLDRNQKIGRIKKRANGIVLSVENIVFDRSALYFVIEIENTSSLDYDLNFLKFYIETKKQGKRKSIQKLEKQPVHTHQVPLKVLENETRRIVFVLPKFSLGDDKKLVVELNEQTGERSLKLNVKTRFINNPN</sequence>
<reference evidence="1" key="1">
    <citation type="submission" date="2022-07" db="EMBL/GenBank/DDBJ databases">
        <title>Gramela sediminis sp. nov., isolated from deep-sea sediment of the Indian Ocean.</title>
        <authorList>
            <person name="Shi H."/>
        </authorList>
    </citation>
    <scope>NUCLEOTIDE SEQUENCE</scope>
    <source>
        <strain evidence="1">GC03-9</strain>
    </source>
</reference>
<dbReference type="Pfam" id="PF13595">
    <property type="entry name" value="DUF4138"/>
    <property type="match status" value="1"/>
</dbReference>
<evidence type="ECO:0000313" key="2">
    <source>
        <dbReference type="Proteomes" id="UP001155280"/>
    </source>
</evidence>
<accession>A0A9X2KYE0</accession>
<keyword evidence="2" id="KW-1185">Reference proteome</keyword>
<dbReference type="EMBL" id="JANCNS010000002">
    <property type="protein sequence ID" value="MCP9200580.1"/>
    <property type="molecule type" value="Genomic_DNA"/>
</dbReference>
<dbReference type="Proteomes" id="UP001155280">
    <property type="component" value="Unassembled WGS sequence"/>
</dbReference>
<dbReference type="AlphaFoldDB" id="A0A9X2KYE0"/>
<gene>
    <name evidence="1" type="ORF">MKO06_11715</name>
</gene>
<organism evidence="1 2">
    <name type="scientific">Christiangramia oceanisediminis</name>
    <dbReference type="NCBI Taxonomy" id="2920386"/>
    <lineage>
        <taxon>Bacteria</taxon>
        <taxon>Pseudomonadati</taxon>
        <taxon>Bacteroidota</taxon>
        <taxon>Flavobacteriia</taxon>
        <taxon>Flavobacteriales</taxon>
        <taxon>Flavobacteriaceae</taxon>
        <taxon>Christiangramia</taxon>
    </lineage>
</organism>
<dbReference type="InterPro" id="IPR022298">
    <property type="entry name" value="Conjug_transposon_TraN"/>
</dbReference>
<proteinExistence type="predicted"/>
<comment type="caution">
    <text evidence="1">The sequence shown here is derived from an EMBL/GenBank/DDBJ whole genome shotgun (WGS) entry which is preliminary data.</text>
</comment>
<name>A0A9X2KYE0_9FLAO</name>